<sequence>MFLGVDGQDVAQKAGRLFDALASLPLLPVLGLWVVLG</sequence>
<dbReference type="AlphaFoldDB" id="H8H266"/>
<name>H8H266_DEIGI</name>
<dbReference type="PATRIC" id="fig|745776.4.peg.3671"/>
<reference evidence="2 3" key="1">
    <citation type="journal article" date="2012" name="PLoS ONE">
        <title>Genome sequence and transcriptome analysis of the radioresistant bacterium Deinococcus gobiensis: insights into the extreme environmental adaptations.</title>
        <authorList>
            <person name="Yuan M."/>
            <person name="Chen M."/>
            <person name="Zhang W."/>
            <person name="Lu W."/>
            <person name="Wang J."/>
            <person name="Yang M."/>
            <person name="Zhao P."/>
            <person name="Tang R."/>
            <person name="Li X."/>
            <person name="Hao Y."/>
            <person name="Zhou Z."/>
            <person name="Zhan Y."/>
            <person name="Yu H."/>
            <person name="Teng C."/>
            <person name="Yan Y."/>
            <person name="Ping S."/>
            <person name="Wang Y."/>
            <person name="Lin M."/>
        </authorList>
    </citation>
    <scope>NUCLEOTIDE SEQUENCE [LARGE SCALE GENOMIC DNA]</scope>
    <source>
        <strain evidence="3">DSM 21396 / JCM 16679 / CGMCC 1.7299 / I-0</strain>
        <plasmid evidence="2">P2</plasmid>
    </source>
</reference>
<evidence type="ECO:0000313" key="3">
    <source>
        <dbReference type="Proteomes" id="UP000007575"/>
    </source>
</evidence>
<keyword evidence="1" id="KW-0472">Membrane</keyword>
<dbReference type="KEGG" id="dgo:DGo_PB0344"/>
<geneLocation type="plasmid" evidence="2 3">
    <name>P2</name>
</geneLocation>
<keyword evidence="1" id="KW-0812">Transmembrane</keyword>
<dbReference type="EMBL" id="CP002193">
    <property type="protein sequence ID" value="AFD27613.1"/>
    <property type="molecule type" value="Genomic_DNA"/>
</dbReference>
<evidence type="ECO:0000256" key="1">
    <source>
        <dbReference type="SAM" id="Phobius"/>
    </source>
</evidence>
<dbReference type="HOGENOM" id="CLU_3342864_0_0_0"/>
<keyword evidence="3" id="KW-1185">Reference proteome</keyword>
<accession>H8H266</accession>
<feature type="transmembrane region" description="Helical" evidence="1">
    <location>
        <begin position="20"/>
        <end position="36"/>
    </location>
</feature>
<dbReference type="Proteomes" id="UP000007575">
    <property type="component" value="Plasmid P2"/>
</dbReference>
<organism evidence="2 3">
    <name type="scientific">Deinococcus gobiensis (strain DSM 21396 / JCM 16679 / CGMCC 1.7299 / I-0)</name>
    <dbReference type="NCBI Taxonomy" id="745776"/>
    <lineage>
        <taxon>Bacteria</taxon>
        <taxon>Thermotogati</taxon>
        <taxon>Deinococcota</taxon>
        <taxon>Deinococci</taxon>
        <taxon>Deinococcales</taxon>
        <taxon>Deinococcaceae</taxon>
        <taxon>Deinococcus</taxon>
    </lineage>
</organism>
<evidence type="ECO:0000313" key="2">
    <source>
        <dbReference type="EMBL" id="AFD27613.1"/>
    </source>
</evidence>
<gene>
    <name evidence="2" type="ordered locus">DGo_PB0344</name>
</gene>
<keyword evidence="2" id="KW-0614">Plasmid</keyword>
<keyword evidence="1" id="KW-1133">Transmembrane helix</keyword>
<protein>
    <submittedName>
        <fullName evidence="2">Uncharacterized protein</fullName>
    </submittedName>
</protein>
<proteinExistence type="predicted"/>